<dbReference type="AlphaFoldDB" id="A0A4R3PVI4"/>
<feature type="region of interest" description="Disordered" evidence="1">
    <location>
        <begin position="1"/>
        <end position="26"/>
    </location>
</feature>
<dbReference type="RefSeq" id="WP_132566782.1">
    <property type="nucleotide sequence ID" value="NZ_SMBH01000015.1"/>
</dbReference>
<accession>A0A4R3PVI4</accession>
<dbReference type="Proteomes" id="UP000294576">
    <property type="component" value="Unassembled WGS sequence"/>
</dbReference>
<evidence type="ECO:0000313" key="2">
    <source>
        <dbReference type="EMBL" id="TCU12588.1"/>
    </source>
</evidence>
<proteinExistence type="predicted"/>
<feature type="compositionally biased region" description="Polar residues" evidence="1">
    <location>
        <begin position="67"/>
        <end position="76"/>
    </location>
</feature>
<dbReference type="EMBL" id="SMBH01000015">
    <property type="protein sequence ID" value="TCU12588.1"/>
    <property type="molecule type" value="Genomic_DNA"/>
</dbReference>
<feature type="compositionally biased region" description="Basic and acidic residues" evidence="1">
    <location>
        <begin position="9"/>
        <end position="25"/>
    </location>
</feature>
<comment type="caution">
    <text evidence="2">The sequence shown here is derived from an EMBL/GenBank/DDBJ whole genome shotgun (WGS) entry which is preliminary data.</text>
</comment>
<organism evidence="2 3">
    <name type="scientific">Rhizobium sullae</name>
    <name type="common">Rhizobium hedysari</name>
    <dbReference type="NCBI Taxonomy" id="50338"/>
    <lineage>
        <taxon>Bacteria</taxon>
        <taxon>Pseudomonadati</taxon>
        <taxon>Pseudomonadota</taxon>
        <taxon>Alphaproteobacteria</taxon>
        <taxon>Hyphomicrobiales</taxon>
        <taxon>Rhizobiaceae</taxon>
        <taxon>Rhizobium/Agrobacterium group</taxon>
        <taxon>Rhizobium</taxon>
    </lineage>
</organism>
<reference evidence="2 3" key="1">
    <citation type="submission" date="2019-03" db="EMBL/GenBank/DDBJ databases">
        <title>Genomic Encyclopedia of Type Strains, Phase IV (KMG-V): Genome sequencing to study the core and pangenomes of soil and plant-associated prokaryotes.</title>
        <authorList>
            <person name="Whitman W."/>
        </authorList>
    </citation>
    <scope>NUCLEOTIDE SEQUENCE [LARGE SCALE GENOMIC DNA]</scope>
    <source>
        <strain evidence="2 3">Hc14</strain>
    </source>
</reference>
<gene>
    <name evidence="2" type="ORF">EV132_11524</name>
</gene>
<feature type="region of interest" description="Disordered" evidence="1">
    <location>
        <begin position="54"/>
        <end position="76"/>
    </location>
</feature>
<name>A0A4R3PVI4_RHISU</name>
<evidence type="ECO:0000313" key="3">
    <source>
        <dbReference type="Proteomes" id="UP000294576"/>
    </source>
</evidence>
<evidence type="ECO:0000256" key="1">
    <source>
        <dbReference type="SAM" id="MobiDB-lite"/>
    </source>
</evidence>
<protein>
    <submittedName>
        <fullName evidence="2">Uncharacterized protein</fullName>
    </submittedName>
</protein>
<sequence length="76" mass="8404">MATKNHKKAALDERKAEKQDTESNLDHAQFSRKFPLKIAYFCIKCAFVAQPFATPGHLHGKKRSGLAESTTSLGVT</sequence>